<comment type="catalytic activity">
    <reaction evidence="10">
        <text>5,6-dihydrouridine(20) in tRNA + NAD(+) = uridine(20) in tRNA + NADH + H(+)</text>
        <dbReference type="Rhea" id="RHEA:53340"/>
        <dbReference type="Rhea" id="RHEA-COMP:13533"/>
        <dbReference type="Rhea" id="RHEA-COMP:13534"/>
        <dbReference type="ChEBI" id="CHEBI:15378"/>
        <dbReference type="ChEBI" id="CHEBI:57540"/>
        <dbReference type="ChEBI" id="CHEBI:57945"/>
        <dbReference type="ChEBI" id="CHEBI:65315"/>
        <dbReference type="ChEBI" id="CHEBI:74443"/>
        <dbReference type="EC" id="1.3.1.91"/>
    </reaction>
</comment>
<keyword evidence="2 10" id="KW-0820">tRNA-binding</keyword>
<keyword evidence="5 10" id="KW-0819">tRNA processing</keyword>
<keyword evidence="8 10" id="KW-0560">Oxidoreductase</keyword>
<name>A0AAJ0U4Z9_9GAMM</name>
<evidence type="ECO:0000256" key="3">
    <source>
        <dbReference type="ARBA" id="ARBA00022630"/>
    </source>
</evidence>
<comment type="function">
    <text evidence="9 10">Catalyzes the synthesis of 5,6-dihydrouridine (D), a modified base found in the D-loop of most tRNAs, via the reduction of the C5-C6 double bond in target uridines. Specifically modifies U20 and U20a in tRNAs.</text>
</comment>
<dbReference type="Proteomes" id="UP001296776">
    <property type="component" value="Unassembled WGS sequence"/>
</dbReference>
<feature type="binding site" evidence="10 13">
    <location>
        <begin position="203"/>
        <end position="205"/>
    </location>
    <ligand>
        <name>FMN</name>
        <dbReference type="ChEBI" id="CHEBI:58210"/>
    </ligand>
</feature>
<feature type="site" description="Interacts with tRNA" evidence="10">
    <location>
        <position position="178"/>
    </location>
</feature>
<evidence type="ECO:0000256" key="1">
    <source>
        <dbReference type="ARBA" id="ARBA00001917"/>
    </source>
</evidence>
<accession>A0AAJ0U4Z9</accession>
<evidence type="ECO:0000256" key="13">
    <source>
        <dbReference type="PIRSR" id="PIRSR006621-2"/>
    </source>
</evidence>
<protein>
    <recommendedName>
        <fullName evidence="10">tRNA-dihydrouridine(20/20a) synthase</fullName>
        <ecNumber evidence="10">1.3.1.91</ecNumber>
    </recommendedName>
    <alternativeName>
        <fullName evidence="10">U20-specific dihydrouridine synthase</fullName>
        <shortName evidence="10">U20-specific Dus</shortName>
    </alternativeName>
    <alternativeName>
        <fullName evidence="10">tRNA-dihydrouridine synthase A</fullName>
    </alternativeName>
</protein>
<dbReference type="PIRSF" id="PIRSF006621">
    <property type="entry name" value="Dus"/>
    <property type="match status" value="1"/>
</dbReference>
<organism evidence="15 16">
    <name type="scientific">Halochromatium glycolicum</name>
    <dbReference type="NCBI Taxonomy" id="85075"/>
    <lineage>
        <taxon>Bacteria</taxon>
        <taxon>Pseudomonadati</taxon>
        <taxon>Pseudomonadota</taxon>
        <taxon>Gammaproteobacteria</taxon>
        <taxon>Chromatiales</taxon>
        <taxon>Chromatiaceae</taxon>
        <taxon>Halochromatium</taxon>
    </lineage>
</organism>
<dbReference type="InterPro" id="IPR018517">
    <property type="entry name" value="tRNA_hU_synthase_CS"/>
</dbReference>
<evidence type="ECO:0000256" key="2">
    <source>
        <dbReference type="ARBA" id="ARBA00022555"/>
    </source>
</evidence>
<keyword evidence="3 10" id="KW-0285">Flavoprotein</keyword>
<keyword evidence="16" id="KW-1185">Reference proteome</keyword>
<comment type="catalytic activity">
    <reaction evidence="10">
        <text>5,6-dihydrouridine(20) in tRNA + NADP(+) = uridine(20) in tRNA + NADPH + H(+)</text>
        <dbReference type="Rhea" id="RHEA:53336"/>
        <dbReference type="Rhea" id="RHEA-COMP:13533"/>
        <dbReference type="Rhea" id="RHEA-COMP:13534"/>
        <dbReference type="ChEBI" id="CHEBI:15378"/>
        <dbReference type="ChEBI" id="CHEBI:57783"/>
        <dbReference type="ChEBI" id="CHEBI:58349"/>
        <dbReference type="ChEBI" id="CHEBI:65315"/>
        <dbReference type="ChEBI" id="CHEBI:74443"/>
        <dbReference type="EC" id="1.3.1.91"/>
    </reaction>
</comment>
<evidence type="ECO:0000259" key="14">
    <source>
        <dbReference type="Pfam" id="PF01207"/>
    </source>
</evidence>
<dbReference type="FunFam" id="3.20.20.70:FF:000083">
    <property type="entry name" value="tRNA-dihydrouridine(20/20a) synthase"/>
    <property type="match status" value="1"/>
</dbReference>
<comment type="cofactor">
    <cofactor evidence="1 10 11 13">
        <name>FMN</name>
        <dbReference type="ChEBI" id="CHEBI:58210"/>
    </cofactor>
</comment>
<evidence type="ECO:0000256" key="8">
    <source>
        <dbReference type="ARBA" id="ARBA00023002"/>
    </source>
</evidence>
<dbReference type="NCBIfam" id="NF008774">
    <property type="entry name" value="PRK11815.1"/>
    <property type="match status" value="1"/>
</dbReference>
<dbReference type="NCBIfam" id="TIGR00742">
    <property type="entry name" value="yjbN"/>
    <property type="match status" value="1"/>
</dbReference>
<evidence type="ECO:0000256" key="4">
    <source>
        <dbReference type="ARBA" id="ARBA00022643"/>
    </source>
</evidence>
<feature type="site" description="Interacts with tRNA; defines subfamily-specific binding signature" evidence="10">
    <location>
        <position position="294"/>
    </location>
</feature>
<sequence length="351" mass="38330">MDRKLSVAPMMEWTDSHYRYFARLISRHTLLYTEMVTTGALIHGDRERFLGYDPAEHPVALQLGGSDPAELAQCARMGADWGYDEINLNVGCPSDRVQNGRFGACLMAEPALVADCVAAMKAAVTIPVTVKSRIGIDHQDSYPELVAFTEAVAAAGCDALIVHARKAWLSGLSPRENREVPPLRWDWVVALKQNFPRLPIVLNGGVTTLTQVEEWLPSLNGVMIGREAYQNPWVLADADRRLFGAPNPVSTPEYLLSAFRPYVQRQLAAGVPLAAMTRHLLGLFLGRPGAKAWRRTLSERAHRPGAGIEVLDAAAQCVLTPIPVAIPAPSQALENAASEVEAEADRRVAID</sequence>
<keyword evidence="6 10" id="KW-0521">NADP</keyword>
<comment type="catalytic activity">
    <reaction evidence="10">
        <text>5,6-dihydrouridine(20a) in tRNA + NADP(+) = uridine(20a) in tRNA + NADPH + H(+)</text>
        <dbReference type="Rhea" id="RHEA:53344"/>
        <dbReference type="Rhea" id="RHEA-COMP:13535"/>
        <dbReference type="Rhea" id="RHEA-COMP:13536"/>
        <dbReference type="ChEBI" id="CHEBI:15378"/>
        <dbReference type="ChEBI" id="CHEBI:57783"/>
        <dbReference type="ChEBI" id="CHEBI:58349"/>
        <dbReference type="ChEBI" id="CHEBI:65315"/>
        <dbReference type="ChEBI" id="CHEBI:74443"/>
    </reaction>
</comment>
<dbReference type="PROSITE" id="PS01136">
    <property type="entry name" value="UPF0034"/>
    <property type="match status" value="1"/>
</dbReference>
<keyword evidence="7 10" id="KW-0694">RNA-binding</keyword>
<dbReference type="EC" id="1.3.1.91" evidence="10"/>
<keyword evidence="4 10" id="KW-0288">FMN</keyword>
<reference evidence="15" key="2">
    <citation type="journal article" date="2020" name="Microorganisms">
        <title>Osmotic Adaptation and Compatible Solute Biosynthesis of Phototrophic Bacteria as Revealed from Genome Analyses.</title>
        <authorList>
            <person name="Imhoff J.F."/>
            <person name="Rahn T."/>
            <person name="Kunzel S."/>
            <person name="Keller A."/>
            <person name="Neulinger S.C."/>
        </authorList>
    </citation>
    <scope>NUCLEOTIDE SEQUENCE</scope>
    <source>
        <strain evidence="15">DSM 11080</strain>
    </source>
</reference>
<dbReference type="EMBL" id="NRSJ01000021">
    <property type="protein sequence ID" value="MBK1705346.1"/>
    <property type="molecule type" value="Genomic_DNA"/>
</dbReference>
<reference evidence="15" key="1">
    <citation type="submission" date="2017-08" db="EMBL/GenBank/DDBJ databases">
        <authorList>
            <person name="Imhoff J.F."/>
            <person name="Rahn T."/>
            <person name="Kuenzel S."/>
            <person name="Neulinger S.C."/>
        </authorList>
    </citation>
    <scope>NUCLEOTIDE SEQUENCE</scope>
    <source>
        <strain evidence="15">DSM 11080</strain>
    </source>
</reference>
<evidence type="ECO:0000256" key="6">
    <source>
        <dbReference type="ARBA" id="ARBA00022857"/>
    </source>
</evidence>
<feature type="active site" description="Proton donor" evidence="10 12">
    <location>
        <position position="92"/>
    </location>
</feature>
<dbReference type="AlphaFoldDB" id="A0AAJ0U4Z9"/>
<evidence type="ECO:0000256" key="9">
    <source>
        <dbReference type="ARBA" id="ARBA00058013"/>
    </source>
</evidence>
<proteinExistence type="inferred from homology"/>
<dbReference type="GO" id="GO:0000049">
    <property type="term" value="F:tRNA binding"/>
    <property type="evidence" value="ECO:0007669"/>
    <property type="project" value="UniProtKB-UniRule"/>
</dbReference>
<feature type="binding site" evidence="10 13">
    <location>
        <position position="163"/>
    </location>
    <ligand>
        <name>FMN</name>
        <dbReference type="ChEBI" id="CHEBI:58210"/>
    </ligand>
</feature>
<feature type="binding site" evidence="10 13">
    <location>
        <position position="131"/>
    </location>
    <ligand>
        <name>FMN</name>
        <dbReference type="ChEBI" id="CHEBI:58210"/>
    </ligand>
</feature>
<evidence type="ECO:0000256" key="10">
    <source>
        <dbReference type="HAMAP-Rule" id="MF_02041"/>
    </source>
</evidence>
<feature type="binding site" evidence="10 13">
    <location>
        <begin position="225"/>
        <end position="226"/>
    </location>
    <ligand>
        <name>FMN</name>
        <dbReference type="ChEBI" id="CHEBI:58210"/>
    </ligand>
</feature>
<comment type="caution">
    <text evidence="10">Lacks conserved residue(s) required for the propagation of feature annotation.</text>
</comment>
<dbReference type="Gene3D" id="1.20.120.1460">
    <property type="match status" value="1"/>
</dbReference>
<dbReference type="HAMAP" id="MF_02041">
    <property type="entry name" value="DusA_subfam"/>
    <property type="match status" value="1"/>
</dbReference>
<evidence type="ECO:0000256" key="5">
    <source>
        <dbReference type="ARBA" id="ARBA00022694"/>
    </source>
</evidence>
<feature type="site" description="Interacts with tRNA" evidence="10">
    <location>
        <position position="89"/>
    </location>
</feature>
<dbReference type="SUPFAM" id="SSF51395">
    <property type="entry name" value="FMN-linked oxidoreductases"/>
    <property type="match status" value="1"/>
</dbReference>
<dbReference type="GO" id="GO:0102264">
    <property type="term" value="F:tRNA-dihydrouridine20 synthase activity"/>
    <property type="evidence" value="ECO:0007669"/>
    <property type="project" value="UniProtKB-EC"/>
</dbReference>
<dbReference type="GO" id="GO:0050660">
    <property type="term" value="F:flavin adenine dinucleotide binding"/>
    <property type="evidence" value="ECO:0007669"/>
    <property type="project" value="InterPro"/>
</dbReference>
<feature type="binding site" evidence="10 13">
    <location>
        <position position="62"/>
    </location>
    <ligand>
        <name>FMN</name>
        <dbReference type="ChEBI" id="CHEBI:58210"/>
    </ligand>
</feature>
<evidence type="ECO:0000256" key="7">
    <source>
        <dbReference type="ARBA" id="ARBA00022884"/>
    </source>
</evidence>
<dbReference type="RefSeq" id="WP_200346559.1">
    <property type="nucleotide sequence ID" value="NZ_NRSJ01000021.1"/>
</dbReference>
<dbReference type="InterPro" id="IPR004653">
    <property type="entry name" value="DusA"/>
</dbReference>
<dbReference type="InterPro" id="IPR001269">
    <property type="entry name" value="DUS_fam"/>
</dbReference>
<dbReference type="Gene3D" id="3.20.20.70">
    <property type="entry name" value="Aldolase class I"/>
    <property type="match status" value="1"/>
</dbReference>
<feature type="binding site" evidence="10 13">
    <location>
        <begin position="9"/>
        <end position="11"/>
    </location>
    <ligand>
        <name>FMN</name>
        <dbReference type="ChEBI" id="CHEBI:58210"/>
    </ligand>
</feature>
<evidence type="ECO:0000256" key="12">
    <source>
        <dbReference type="PIRSR" id="PIRSR006621-1"/>
    </source>
</evidence>
<dbReference type="PANTHER" id="PTHR42907">
    <property type="entry name" value="FMN-LINKED OXIDOREDUCTASES SUPERFAMILY PROTEIN"/>
    <property type="match status" value="1"/>
</dbReference>
<dbReference type="Pfam" id="PF01207">
    <property type="entry name" value="Dus"/>
    <property type="match status" value="1"/>
</dbReference>
<comment type="catalytic activity">
    <reaction evidence="10">
        <text>5,6-dihydrouridine(20a) in tRNA + NAD(+) = uridine(20a) in tRNA + NADH + H(+)</text>
        <dbReference type="Rhea" id="RHEA:53348"/>
        <dbReference type="Rhea" id="RHEA-COMP:13535"/>
        <dbReference type="Rhea" id="RHEA-COMP:13536"/>
        <dbReference type="ChEBI" id="CHEBI:15378"/>
        <dbReference type="ChEBI" id="CHEBI:57540"/>
        <dbReference type="ChEBI" id="CHEBI:57945"/>
        <dbReference type="ChEBI" id="CHEBI:65315"/>
        <dbReference type="ChEBI" id="CHEBI:74443"/>
    </reaction>
</comment>
<comment type="caution">
    <text evidence="15">The sequence shown here is derived from an EMBL/GenBank/DDBJ whole genome shotgun (WGS) entry which is preliminary data.</text>
</comment>
<dbReference type="PANTHER" id="PTHR42907:SF1">
    <property type="entry name" value="FMN-LINKED OXIDOREDUCTASES SUPERFAMILY PROTEIN"/>
    <property type="match status" value="1"/>
</dbReference>
<gene>
    <name evidence="10" type="primary">dusA</name>
    <name evidence="15" type="ORF">CKO40_12510</name>
</gene>
<dbReference type="GO" id="GO:0010181">
    <property type="term" value="F:FMN binding"/>
    <property type="evidence" value="ECO:0007669"/>
    <property type="project" value="UniProtKB-UniRule"/>
</dbReference>
<comment type="similarity">
    <text evidence="10">Belongs to the Dus family. DusA subfamily.</text>
</comment>
<dbReference type="CDD" id="cd02801">
    <property type="entry name" value="DUS_like_FMN"/>
    <property type="match status" value="1"/>
</dbReference>
<evidence type="ECO:0000313" key="15">
    <source>
        <dbReference type="EMBL" id="MBK1705346.1"/>
    </source>
</evidence>
<dbReference type="InterPro" id="IPR035587">
    <property type="entry name" value="DUS-like_FMN-bd"/>
</dbReference>
<evidence type="ECO:0000313" key="16">
    <source>
        <dbReference type="Proteomes" id="UP001296776"/>
    </source>
</evidence>
<feature type="domain" description="DUS-like FMN-binding" evidence="14">
    <location>
        <begin position="7"/>
        <end position="311"/>
    </location>
</feature>
<comment type="similarity">
    <text evidence="11">Belongs to the dus family.</text>
</comment>
<evidence type="ECO:0000256" key="11">
    <source>
        <dbReference type="PIRNR" id="PIRNR006621"/>
    </source>
</evidence>
<dbReference type="InterPro" id="IPR013785">
    <property type="entry name" value="Aldolase_TIM"/>
</dbReference>
<keyword evidence="13" id="KW-0547">Nucleotide-binding</keyword>